<dbReference type="GO" id="GO:0016020">
    <property type="term" value="C:membrane"/>
    <property type="evidence" value="ECO:0007669"/>
    <property type="project" value="UniProtKB-SubCell"/>
</dbReference>
<dbReference type="PROSITE" id="PS00379">
    <property type="entry name" value="CDP_ALCOHOL_P_TRANSF"/>
    <property type="match status" value="1"/>
</dbReference>
<name>A0A9D1T1J3_9BACT</name>
<evidence type="ECO:0000256" key="15">
    <source>
        <dbReference type="NCBIfam" id="TIGR00560"/>
    </source>
</evidence>
<evidence type="ECO:0000256" key="11">
    <source>
        <dbReference type="ARBA" id="ARBA00023136"/>
    </source>
</evidence>
<dbReference type="Gene3D" id="1.20.120.1760">
    <property type="match status" value="1"/>
</dbReference>
<evidence type="ECO:0000256" key="13">
    <source>
        <dbReference type="ARBA" id="ARBA00023264"/>
    </source>
</evidence>
<feature type="transmembrane region" description="Helical" evidence="17">
    <location>
        <begin position="142"/>
        <end position="162"/>
    </location>
</feature>
<evidence type="ECO:0000256" key="12">
    <source>
        <dbReference type="ARBA" id="ARBA00023209"/>
    </source>
</evidence>
<gene>
    <name evidence="18" type="primary">pgsA</name>
    <name evidence="18" type="ORF">IAC75_05810</name>
</gene>
<dbReference type="EC" id="2.7.8.5" evidence="4 15"/>
<dbReference type="InterPro" id="IPR048254">
    <property type="entry name" value="CDP_ALCOHOL_P_TRANSF_CS"/>
</dbReference>
<dbReference type="GO" id="GO:0046474">
    <property type="term" value="P:glycerophospholipid biosynthetic process"/>
    <property type="evidence" value="ECO:0007669"/>
    <property type="project" value="TreeGrafter"/>
</dbReference>
<evidence type="ECO:0000256" key="4">
    <source>
        <dbReference type="ARBA" id="ARBA00013170"/>
    </source>
</evidence>
<dbReference type="AlphaFoldDB" id="A0A9D1T1J3"/>
<feature type="transmembrane region" description="Helical" evidence="17">
    <location>
        <begin position="72"/>
        <end position="87"/>
    </location>
</feature>
<evidence type="ECO:0000256" key="3">
    <source>
        <dbReference type="ARBA" id="ARBA00010441"/>
    </source>
</evidence>
<keyword evidence="12" id="KW-0594">Phospholipid biosynthesis</keyword>
<evidence type="ECO:0000256" key="9">
    <source>
        <dbReference type="ARBA" id="ARBA00022989"/>
    </source>
</evidence>
<comment type="subcellular location">
    <subcellularLocation>
        <location evidence="1">Membrane</location>
        <topology evidence="1">Multi-pass membrane protein</topology>
    </subcellularLocation>
</comment>
<evidence type="ECO:0000256" key="10">
    <source>
        <dbReference type="ARBA" id="ARBA00023098"/>
    </source>
</evidence>
<evidence type="ECO:0000256" key="8">
    <source>
        <dbReference type="ARBA" id="ARBA00022692"/>
    </source>
</evidence>
<evidence type="ECO:0000313" key="19">
    <source>
        <dbReference type="Proteomes" id="UP000886812"/>
    </source>
</evidence>
<keyword evidence="7 16" id="KW-0808">Transferase</keyword>
<feature type="transmembrane region" description="Helical" evidence="17">
    <location>
        <begin position="32"/>
        <end position="51"/>
    </location>
</feature>
<evidence type="ECO:0000256" key="7">
    <source>
        <dbReference type="ARBA" id="ARBA00022679"/>
    </source>
</evidence>
<feature type="transmembrane region" description="Helical" evidence="17">
    <location>
        <begin position="174"/>
        <end position="195"/>
    </location>
</feature>
<keyword evidence="11 17" id="KW-0472">Membrane</keyword>
<sequence length="203" mass="21804">MKRLPNILTLSRIPLLFVIVGLLCLNRPATDAAAFVFFLVAAGSDWLDGYIARKVGAVSNFGKLMDALTDKIIMVGLFVALLGLNWNGDPSETILPRELSVFCVIIIICREFLITGLRLVAASNGVVLAAERAGKLKTALQMLSVSLLLCAQTLAGGLFAGTTLEAGACLVREIGLWAFYGAVALTIYSGTGYIIRNWRILNL</sequence>
<evidence type="ECO:0000256" key="6">
    <source>
        <dbReference type="ARBA" id="ARBA00022516"/>
    </source>
</evidence>
<evidence type="ECO:0000256" key="17">
    <source>
        <dbReference type="SAM" id="Phobius"/>
    </source>
</evidence>
<dbReference type="NCBIfam" id="TIGR00560">
    <property type="entry name" value="pgsA"/>
    <property type="match status" value="1"/>
</dbReference>
<dbReference type="PIRSF" id="PIRSF000847">
    <property type="entry name" value="Phos_ph_gly_syn"/>
    <property type="match status" value="1"/>
</dbReference>
<evidence type="ECO:0000313" key="18">
    <source>
        <dbReference type="EMBL" id="HIV04645.1"/>
    </source>
</evidence>
<keyword evidence="9 17" id="KW-1133">Transmembrane helix</keyword>
<keyword evidence="10" id="KW-0443">Lipid metabolism</keyword>
<protein>
    <recommendedName>
        <fullName evidence="5 15">CDP-diacylglycerol--glycerol-3-phosphate 3-phosphatidyltransferase</fullName>
        <ecNumber evidence="4 15">2.7.8.5</ecNumber>
    </recommendedName>
</protein>
<dbReference type="InterPro" id="IPR000462">
    <property type="entry name" value="CDP-OH_P_trans"/>
</dbReference>
<comment type="pathway">
    <text evidence="2">Phospholipid metabolism; phosphatidylglycerol biosynthesis; phosphatidylglycerol from CDP-diacylglycerol: step 1/2.</text>
</comment>
<feature type="transmembrane region" description="Helical" evidence="17">
    <location>
        <begin position="7"/>
        <end position="26"/>
    </location>
</feature>
<evidence type="ECO:0000256" key="2">
    <source>
        <dbReference type="ARBA" id="ARBA00005042"/>
    </source>
</evidence>
<evidence type="ECO:0000256" key="14">
    <source>
        <dbReference type="ARBA" id="ARBA00048586"/>
    </source>
</evidence>
<feature type="transmembrane region" description="Helical" evidence="17">
    <location>
        <begin position="99"/>
        <end position="121"/>
    </location>
</feature>
<reference evidence="18" key="2">
    <citation type="journal article" date="2021" name="PeerJ">
        <title>Extensive microbial diversity within the chicken gut microbiome revealed by metagenomics and culture.</title>
        <authorList>
            <person name="Gilroy R."/>
            <person name="Ravi A."/>
            <person name="Getino M."/>
            <person name="Pursley I."/>
            <person name="Horton D.L."/>
            <person name="Alikhan N.F."/>
            <person name="Baker D."/>
            <person name="Gharbi K."/>
            <person name="Hall N."/>
            <person name="Watson M."/>
            <person name="Adriaenssens E.M."/>
            <person name="Foster-Nyarko E."/>
            <person name="Jarju S."/>
            <person name="Secka A."/>
            <person name="Antonio M."/>
            <person name="Oren A."/>
            <person name="Chaudhuri R.R."/>
            <person name="La Ragione R."/>
            <person name="Hildebrand F."/>
            <person name="Pallen M.J."/>
        </authorList>
    </citation>
    <scope>NUCLEOTIDE SEQUENCE</scope>
    <source>
        <strain evidence="18">10669</strain>
    </source>
</reference>
<dbReference type="InterPro" id="IPR004570">
    <property type="entry name" value="Phosphatidylglycerol_P_synth"/>
</dbReference>
<comment type="catalytic activity">
    <reaction evidence="14">
        <text>a CDP-1,2-diacyl-sn-glycerol + sn-glycerol 3-phosphate = a 1,2-diacyl-sn-glycero-3-phospho-(1'-sn-glycero-3'-phosphate) + CMP + H(+)</text>
        <dbReference type="Rhea" id="RHEA:12593"/>
        <dbReference type="ChEBI" id="CHEBI:15378"/>
        <dbReference type="ChEBI" id="CHEBI:57597"/>
        <dbReference type="ChEBI" id="CHEBI:58332"/>
        <dbReference type="ChEBI" id="CHEBI:60110"/>
        <dbReference type="ChEBI" id="CHEBI:60377"/>
        <dbReference type="EC" id="2.7.8.5"/>
    </reaction>
</comment>
<dbReference type="Pfam" id="PF01066">
    <property type="entry name" value="CDP-OH_P_transf"/>
    <property type="match status" value="1"/>
</dbReference>
<comment type="caution">
    <text evidence="18">The sequence shown here is derived from an EMBL/GenBank/DDBJ whole genome shotgun (WGS) entry which is preliminary data.</text>
</comment>
<proteinExistence type="inferred from homology"/>
<evidence type="ECO:0000256" key="5">
    <source>
        <dbReference type="ARBA" id="ARBA00014944"/>
    </source>
</evidence>
<dbReference type="PANTHER" id="PTHR14269:SF11">
    <property type="entry name" value="CDP-DIACYLGLYCEROL--GLYCEROL-3-PHOSPHATE 3-PHOSPHATIDYLTRANSFERASE"/>
    <property type="match status" value="1"/>
</dbReference>
<dbReference type="EMBL" id="DVOG01000149">
    <property type="protein sequence ID" value="HIV04645.1"/>
    <property type="molecule type" value="Genomic_DNA"/>
</dbReference>
<dbReference type="PANTHER" id="PTHR14269">
    <property type="entry name" value="CDP-DIACYLGLYCEROL--GLYCEROL-3-PHOSPHATE 3-PHOSPHATIDYLTRANSFERASE-RELATED"/>
    <property type="match status" value="1"/>
</dbReference>
<evidence type="ECO:0000256" key="1">
    <source>
        <dbReference type="ARBA" id="ARBA00004141"/>
    </source>
</evidence>
<dbReference type="Proteomes" id="UP000886812">
    <property type="component" value="Unassembled WGS sequence"/>
</dbReference>
<comment type="similarity">
    <text evidence="3 16">Belongs to the CDP-alcohol phosphatidyltransferase class-I family.</text>
</comment>
<organism evidence="18 19">
    <name type="scientific">Candidatus Spyradosoma merdigallinarum</name>
    <dbReference type="NCBI Taxonomy" id="2840950"/>
    <lineage>
        <taxon>Bacteria</taxon>
        <taxon>Pseudomonadati</taxon>
        <taxon>Verrucomicrobiota</taxon>
        <taxon>Opitutia</taxon>
        <taxon>Opitutia incertae sedis</taxon>
        <taxon>Candidatus Spyradosoma</taxon>
    </lineage>
</organism>
<reference evidence="18" key="1">
    <citation type="submission" date="2020-10" db="EMBL/GenBank/DDBJ databases">
        <authorList>
            <person name="Gilroy R."/>
        </authorList>
    </citation>
    <scope>NUCLEOTIDE SEQUENCE</scope>
    <source>
        <strain evidence="18">10669</strain>
    </source>
</reference>
<dbReference type="GO" id="GO:0008444">
    <property type="term" value="F:CDP-diacylglycerol-glycerol-3-phosphate 3-phosphatidyltransferase activity"/>
    <property type="evidence" value="ECO:0007669"/>
    <property type="project" value="UniProtKB-UniRule"/>
</dbReference>
<evidence type="ECO:0000256" key="16">
    <source>
        <dbReference type="RuleBase" id="RU003750"/>
    </source>
</evidence>
<keyword evidence="8 17" id="KW-0812">Transmembrane</keyword>
<accession>A0A9D1T1J3</accession>
<dbReference type="InterPro" id="IPR050324">
    <property type="entry name" value="CDP-alcohol_PTase-I"/>
</dbReference>
<keyword evidence="6" id="KW-0444">Lipid biosynthesis</keyword>
<dbReference type="InterPro" id="IPR043130">
    <property type="entry name" value="CDP-OH_PTrfase_TM_dom"/>
</dbReference>
<keyword evidence="13" id="KW-1208">Phospholipid metabolism</keyword>